<dbReference type="AlphaFoldDB" id="A0A7I4YW86"/>
<name>A0A7I4YW86_HAECO</name>
<accession>A0A7I4YW86</accession>
<reference evidence="2" key="1">
    <citation type="submission" date="2020-12" db="UniProtKB">
        <authorList>
            <consortium name="WormBaseParasite"/>
        </authorList>
    </citation>
    <scope>IDENTIFICATION</scope>
    <source>
        <strain evidence="2">MHco3</strain>
    </source>
</reference>
<evidence type="ECO:0000313" key="2">
    <source>
        <dbReference type="WBParaSite" id="HCON_00144760-00001"/>
    </source>
</evidence>
<dbReference type="OMA" id="HYCVYNF"/>
<sequence>MFRLFLLPALVIAFDDAPTMDPRIPTMRPHDAQSDSCAGQCAFTFVEQIRGQLGNAKTASLLQLNYNDFLTAFSNTTFFEKFCNIYHNFQHCSSKCEPGYLHQLLMKSAEIIDHYCVYNFEAIRTKFPCLEFVQSNTDCIKSCTRHHDAVTSLVNNFRHLAMNGDSTRAEQYLAESCEYVTCTLHCDVPAIAHRCDFETANLVIDLTRRSFASMEKLALDANVISKWPAVCSDIKTYRLPSPANPPKEIDVVAQSQGLPEGTKNVTSPTTAAMSKGTNYSGVSALFLLLLTFALL</sequence>
<dbReference type="PANTHER" id="PTHR36944">
    <property type="entry name" value="PROTEIN CBG02791-RELATED"/>
    <property type="match status" value="1"/>
</dbReference>
<organism evidence="1 2">
    <name type="scientific">Haemonchus contortus</name>
    <name type="common">Barber pole worm</name>
    <dbReference type="NCBI Taxonomy" id="6289"/>
    <lineage>
        <taxon>Eukaryota</taxon>
        <taxon>Metazoa</taxon>
        <taxon>Ecdysozoa</taxon>
        <taxon>Nematoda</taxon>
        <taxon>Chromadorea</taxon>
        <taxon>Rhabditida</taxon>
        <taxon>Rhabditina</taxon>
        <taxon>Rhabditomorpha</taxon>
        <taxon>Strongyloidea</taxon>
        <taxon>Trichostrongylidae</taxon>
        <taxon>Haemonchus</taxon>
    </lineage>
</organism>
<dbReference type="PANTHER" id="PTHR36944:SF1">
    <property type="entry name" value="CPG4 DOMAIN-CONTAINING PROTEIN"/>
    <property type="match status" value="1"/>
</dbReference>
<evidence type="ECO:0000313" key="1">
    <source>
        <dbReference type="Proteomes" id="UP000025227"/>
    </source>
</evidence>
<dbReference type="OrthoDB" id="5829851at2759"/>
<dbReference type="WBParaSite" id="HCON_00144760-00001">
    <property type="protein sequence ID" value="HCON_00144760-00001"/>
    <property type="gene ID" value="HCON_00144760"/>
</dbReference>
<protein>
    <submittedName>
        <fullName evidence="2">CPG4 domain-containing protein</fullName>
    </submittedName>
</protein>
<dbReference type="Proteomes" id="UP000025227">
    <property type="component" value="Unplaced"/>
</dbReference>
<proteinExistence type="predicted"/>
<keyword evidence="1" id="KW-1185">Reference proteome</keyword>